<dbReference type="AlphaFoldDB" id="A0AA39LRA2"/>
<reference evidence="2" key="1">
    <citation type="submission" date="2023-06" db="EMBL/GenBank/DDBJ databases">
        <title>Genomic analysis of the entomopathogenic nematode Steinernema hermaphroditum.</title>
        <authorList>
            <person name="Schwarz E.M."/>
            <person name="Heppert J.K."/>
            <person name="Baniya A."/>
            <person name="Schwartz H.T."/>
            <person name="Tan C.-H."/>
            <person name="Antoshechkin I."/>
            <person name="Sternberg P.W."/>
            <person name="Goodrich-Blair H."/>
            <person name="Dillman A.R."/>
        </authorList>
    </citation>
    <scope>NUCLEOTIDE SEQUENCE</scope>
    <source>
        <strain evidence="2">PS9179</strain>
        <tissue evidence="2">Whole animal</tissue>
    </source>
</reference>
<organism evidence="2 3">
    <name type="scientific">Steinernema hermaphroditum</name>
    <dbReference type="NCBI Taxonomy" id="289476"/>
    <lineage>
        <taxon>Eukaryota</taxon>
        <taxon>Metazoa</taxon>
        <taxon>Ecdysozoa</taxon>
        <taxon>Nematoda</taxon>
        <taxon>Chromadorea</taxon>
        <taxon>Rhabditida</taxon>
        <taxon>Tylenchina</taxon>
        <taxon>Panagrolaimomorpha</taxon>
        <taxon>Strongyloidoidea</taxon>
        <taxon>Steinernematidae</taxon>
        <taxon>Steinernema</taxon>
    </lineage>
</organism>
<keyword evidence="3" id="KW-1185">Reference proteome</keyword>
<dbReference type="EMBL" id="JAUCMV010000004">
    <property type="protein sequence ID" value="KAK0406399.1"/>
    <property type="molecule type" value="Genomic_DNA"/>
</dbReference>
<comment type="caution">
    <text evidence="2">The sequence shown here is derived from an EMBL/GenBank/DDBJ whole genome shotgun (WGS) entry which is preliminary data.</text>
</comment>
<sequence>MKIPLLTVPRQNDNLCIGSFHMEFGPLLVFIQVHQVPLDVLSRIWPFCPISWRLSISPEARQDHYAIKITNHSNIRGGFRRPSSHHVKSSEDNESSPRRHVGQQSTTQYRSFPLHISHRVIKKTSPVVNITSQKPRGICPFRSVSPSRFPLHCLPRSL</sequence>
<feature type="compositionally biased region" description="Basic and acidic residues" evidence="1">
    <location>
        <begin position="88"/>
        <end position="97"/>
    </location>
</feature>
<feature type="region of interest" description="Disordered" evidence="1">
    <location>
        <begin position="77"/>
        <end position="106"/>
    </location>
</feature>
<proteinExistence type="predicted"/>
<evidence type="ECO:0000313" key="2">
    <source>
        <dbReference type="EMBL" id="KAK0406399.1"/>
    </source>
</evidence>
<dbReference type="Proteomes" id="UP001175271">
    <property type="component" value="Unassembled WGS sequence"/>
</dbReference>
<evidence type="ECO:0000313" key="3">
    <source>
        <dbReference type="Proteomes" id="UP001175271"/>
    </source>
</evidence>
<evidence type="ECO:0000256" key="1">
    <source>
        <dbReference type="SAM" id="MobiDB-lite"/>
    </source>
</evidence>
<name>A0AA39LRA2_9BILA</name>
<accession>A0AA39LRA2</accession>
<feature type="compositionally biased region" description="Basic residues" evidence="1">
    <location>
        <begin position="78"/>
        <end position="87"/>
    </location>
</feature>
<gene>
    <name evidence="2" type="ORF">QR680_018553</name>
</gene>
<protein>
    <submittedName>
        <fullName evidence="2">Uncharacterized protein</fullName>
    </submittedName>
</protein>